<organism evidence="7 10">
    <name type="scientific">Allgaiera indica</name>
    <dbReference type="NCBI Taxonomy" id="765699"/>
    <lineage>
        <taxon>Bacteria</taxon>
        <taxon>Pseudomonadati</taxon>
        <taxon>Pseudomonadota</taxon>
        <taxon>Alphaproteobacteria</taxon>
        <taxon>Rhodobacterales</taxon>
        <taxon>Paracoccaceae</taxon>
        <taxon>Allgaiera</taxon>
    </lineage>
</organism>
<dbReference type="RefSeq" id="WP_035837384.1">
    <property type="nucleotide sequence ID" value="NZ_BNAB01000001.1"/>
</dbReference>
<dbReference type="Gene3D" id="2.70.40.10">
    <property type="match status" value="1"/>
</dbReference>
<dbReference type="EMBL" id="FNOB01000001">
    <property type="protein sequence ID" value="SDW02464.1"/>
    <property type="molecule type" value="Genomic_DNA"/>
</dbReference>
<keyword evidence="2 5" id="KW-0378">Hydrolase</keyword>
<dbReference type="Pfam" id="PF00692">
    <property type="entry name" value="dUTPase"/>
    <property type="match status" value="1"/>
</dbReference>
<keyword evidence="3 5" id="KW-0546">Nucleotide metabolism</keyword>
<keyword evidence="5" id="KW-0460">Magnesium</keyword>
<proteinExistence type="inferred from homology"/>
<dbReference type="NCBIfam" id="NF001862">
    <property type="entry name" value="PRK00601.1"/>
    <property type="match status" value="1"/>
</dbReference>
<protein>
    <recommendedName>
        <fullName evidence="5">Deoxyuridine 5'-triphosphate nucleotidohydrolase</fullName>
        <shortName evidence="5">dUTPase</shortName>
        <ecNumber evidence="5">3.6.1.23</ecNumber>
    </recommendedName>
    <alternativeName>
        <fullName evidence="5">dUTP pyrophosphatase</fullName>
    </alternativeName>
</protein>
<dbReference type="HAMAP" id="MF_00116">
    <property type="entry name" value="dUTPase_bact"/>
    <property type="match status" value="1"/>
</dbReference>
<comment type="similarity">
    <text evidence="1 5">Belongs to the dUTPase family.</text>
</comment>
<dbReference type="Proteomes" id="UP000199541">
    <property type="component" value="Unassembled WGS sequence"/>
</dbReference>
<keyword evidence="5" id="KW-0479">Metal-binding</keyword>
<dbReference type="PANTHER" id="PTHR11241">
    <property type="entry name" value="DEOXYURIDINE 5'-TRIPHOSPHATE NUCLEOTIDOHYDROLASE"/>
    <property type="match status" value="1"/>
</dbReference>
<dbReference type="Proteomes" id="UP000634647">
    <property type="component" value="Unassembled WGS sequence"/>
</dbReference>
<dbReference type="PANTHER" id="PTHR11241:SF0">
    <property type="entry name" value="DEOXYURIDINE 5'-TRIPHOSPHATE NUCLEOTIDOHYDROLASE"/>
    <property type="match status" value="1"/>
</dbReference>
<dbReference type="EMBL" id="BNAB01000001">
    <property type="protein sequence ID" value="GHD98972.1"/>
    <property type="molecule type" value="Genomic_DNA"/>
</dbReference>
<dbReference type="GO" id="GO:0004170">
    <property type="term" value="F:dUTP diphosphatase activity"/>
    <property type="evidence" value="ECO:0007669"/>
    <property type="project" value="UniProtKB-UniRule"/>
</dbReference>
<evidence type="ECO:0000259" key="6">
    <source>
        <dbReference type="Pfam" id="PF00692"/>
    </source>
</evidence>
<feature type="binding site" evidence="5">
    <location>
        <begin position="75"/>
        <end position="77"/>
    </location>
    <ligand>
        <name>substrate</name>
    </ligand>
</feature>
<dbReference type="NCBIfam" id="TIGR00576">
    <property type="entry name" value="dut"/>
    <property type="match status" value="1"/>
</dbReference>
<gene>
    <name evidence="5 7" type="primary">dut</name>
    <name evidence="7" type="ORF">GCM10008024_04630</name>
    <name evidence="8" type="ORF">SAMN05444006_10184</name>
</gene>
<evidence type="ECO:0000256" key="1">
    <source>
        <dbReference type="ARBA" id="ARBA00006581"/>
    </source>
</evidence>
<feature type="binding site" evidence="5">
    <location>
        <position position="88"/>
    </location>
    <ligand>
        <name>substrate</name>
    </ligand>
</feature>
<evidence type="ECO:0000313" key="9">
    <source>
        <dbReference type="Proteomes" id="UP000199541"/>
    </source>
</evidence>
<dbReference type="EC" id="3.6.1.23" evidence="5"/>
<dbReference type="GO" id="GO:0046081">
    <property type="term" value="P:dUTP catabolic process"/>
    <property type="evidence" value="ECO:0007669"/>
    <property type="project" value="InterPro"/>
</dbReference>
<dbReference type="InterPro" id="IPR008181">
    <property type="entry name" value="dUTPase"/>
</dbReference>
<accession>A0AAN4ZY25</accession>
<comment type="caution">
    <text evidence="7">The sequence shown here is derived from an EMBL/GenBank/DDBJ whole genome shotgun (WGS) entry which is preliminary data.</text>
</comment>
<dbReference type="InterPro" id="IPR029054">
    <property type="entry name" value="dUTPase-like"/>
</dbReference>
<evidence type="ECO:0000256" key="5">
    <source>
        <dbReference type="HAMAP-Rule" id="MF_00116"/>
    </source>
</evidence>
<evidence type="ECO:0000256" key="4">
    <source>
        <dbReference type="ARBA" id="ARBA00047686"/>
    </source>
</evidence>
<feature type="binding site" evidence="5">
    <location>
        <begin position="92"/>
        <end position="94"/>
    </location>
    <ligand>
        <name>substrate</name>
    </ligand>
</feature>
<keyword evidence="9" id="KW-1185">Reference proteome</keyword>
<dbReference type="InterPro" id="IPR036157">
    <property type="entry name" value="dUTPase-like_sf"/>
</dbReference>
<comment type="function">
    <text evidence="5">This enzyme is involved in nucleotide metabolism: it produces dUMP, the immediate precursor of thymidine nucleotides and it decreases the intracellular concentration of dUTP so that uracil cannot be incorporated into DNA.</text>
</comment>
<dbReference type="GO" id="GO:0006226">
    <property type="term" value="P:dUMP biosynthetic process"/>
    <property type="evidence" value="ECO:0007669"/>
    <property type="project" value="UniProtKB-UniRule"/>
</dbReference>
<evidence type="ECO:0000313" key="7">
    <source>
        <dbReference type="EMBL" id="GHD98972.1"/>
    </source>
</evidence>
<evidence type="ECO:0000256" key="3">
    <source>
        <dbReference type="ARBA" id="ARBA00023080"/>
    </source>
</evidence>
<reference evidence="7" key="3">
    <citation type="submission" date="2023-06" db="EMBL/GenBank/DDBJ databases">
        <authorList>
            <person name="Sun Q."/>
            <person name="Zhou Y."/>
        </authorList>
    </citation>
    <scope>NUCLEOTIDE SEQUENCE</scope>
    <source>
        <strain evidence="7">CGMCC 1.10859</strain>
    </source>
</reference>
<evidence type="ECO:0000313" key="8">
    <source>
        <dbReference type="EMBL" id="SDW02464.1"/>
    </source>
</evidence>
<comment type="catalytic activity">
    <reaction evidence="4 5">
        <text>dUTP + H2O = dUMP + diphosphate + H(+)</text>
        <dbReference type="Rhea" id="RHEA:10248"/>
        <dbReference type="ChEBI" id="CHEBI:15377"/>
        <dbReference type="ChEBI" id="CHEBI:15378"/>
        <dbReference type="ChEBI" id="CHEBI:33019"/>
        <dbReference type="ChEBI" id="CHEBI:61555"/>
        <dbReference type="ChEBI" id="CHEBI:246422"/>
        <dbReference type="EC" id="3.6.1.23"/>
    </reaction>
</comment>
<comment type="pathway">
    <text evidence="5">Pyrimidine metabolism; dUMP biosynthesis; dUMP from dCTP (dUTP route): step 2/2.</text>
</comment>
<reference evidence="7" key="1">
    <citation type="journal article" date="2014" name="Int. J. Syst. Evol. Microbiol.">
        <title>Complete genome sequence of Corynebacterium casei LMG S-19264T (=DSM 44701T), isolated from a smear-ripened cheese.</title>
        <authorList>
            <consortium name="US DOE Joint Genome Institute (JGI-PGF)"/>
            <person name="Walter F."/>
            <person name="Albersmeier A."/>
            <person name="Kalinowski J."/>
            <person name="Ruckert C."/>
        </authorList>
    </citation>
    <scope>NUCLEOTIDE SEQUENCE</scope>
    <source>
        <strain evidence="7">CGMCC 1.10859</strain>
    </source>
</reference>
<sequence>MTPPTLRVLWEDWADRDIALPSYQTEGAAGADIRANLRPEDRAGGLVLAPLERALVPTGLRVEIPRGYEMQIRPRSGLALKHGISLANPPGTIDSDYRGPLGVLLINLGATAFTVGHGDRIAQMIVAPVVQARLEVVDGLGETARGAGGFGSTGRR</sequence>
<reference evidence="8 9" key="2">
    <citation type="submission" date="2016-10" db="EMBL/GenBank/DDBJ databases">
        <authorList>
            <person name="Varghese N."/>
            <person name="Submissions S."/>
        </authorList>
    </citation>
    <scope>NUCLEOTIDE SEQUENCE [LARGE SCALE GENOMIC DNA]</scope>
    <source>
        <strain evidence="8 9">DSM 24802</strain>
    </source>
</reference>
<dbReference type="InterPro" id="IPR033704">
    <property type="entry name" value="dUTPase_trimeric"/>
</dbReference>
<name>A0AAN4ZY25_9RHOB</name>
<feature type="domain" description="dUTPase-like" evidence="6">
    <location>
        <begin position="18"/>
        <end position="154"/>
    </location>
</feature>
<dbReference type="GO" id="GO:0000287">
    <property type="term" value="F:magnesium ion binding"/>
    <property type="evidence" value="ECO:0007669"/>
    <property type="project" value="UniProtKB-UniRule"/>
</dbReference>
<comment type="caution">
    <text evidence="5">Lacks conserved residue(s) required for the propagation of feature annotation.</text>
</comment>
<evidence type="ECO:0000313" key="10">
    <source>
        <dbReference type="Proteomes" id="UP000634647"/>
    </source>
</evidence>
<dbReference type="SUPFAM" id="SSF51283">
    <property type="entry name" value="dUTPase-like"/>
    <property type="match status" value="1"/>
</dbReference>
<comment type="cofactor">
    <cofactor evidence="5">
        <name>Mg(2+)</name>
        <dbReference type="ChEBI" id="CHEBI:18420"/>
    </cofactor>
</comment>
<dbReference type="AlphaFoldDB" id="A0AAN4ZY25"/>
<dbReference type="CDD" id="cd07557">
    <property type="entry name" value="trimeric_dUTPase"/>
    <property type="match status" value="1"/>
</dbReference>
<evidence type="ECO:0000256" key="2">
    <source>
        <dbReference type="ARBA" id="ARBA00022801"/>
    </source>
</evidence>